<reference evidence="2 3" key="2">
    <citation type="submission" date="2024-10" db="EMBL/GenBank/DDBJ databases">
        <authorList>
            <person name="Ryan C."/>
        </authorList>
    </citation>
    <scope>NUCLEOTIDE SEQUENCE [LARGE SCALE GENOMIC DNA]</scope>
</reference>
<dbReference type="Gene3D" id="1.20.1280.50">
    <property type="match status" value="1"/>
</dbReference>
<organism evidence="2 3">
    <name type="scientific">Urochloa decumbens</name>
    <dbReference type="NCBI Taxonomy" id="240449"/>
    <lineage>
        <taxon>Eukaryota</taxon>
        <taxon>Viridiplantae</taxon>
        <taxon>Streptophyta</taxon>
        <taxon>Embryophyta</taxon>
        <taxon>Tracheophyta</taxon>
        <taxon>Spermatophyta</taxon>
        <taxon>Magnoliopsida</taxon>
        <taxon>Liliopsida</taxon>
        <taxon>Poales</taxon>
        <taxon>Poaceae</taxon>
        <taxon>PACMAD clade</taxon>
        <taxon>Panicoideae</taxon>
        <taxon>Panicodae</taxon>
        <taxon>Paniceae</taxon>
        <taxon>Melinidinae</taxon>
        <taxon>Urochloa</taxon>
    </lineage>
</organism>
<accession>A0ABC9GB29</accession>
<dbReference type="PANTHER" id="PTHR32133">
    <property type="entry name" value="OS07G0120400 PROTEIN"/>
    <property type="match status" value="1"/>
</dbReference>
<dbReference type="InterPro" id="IPR036047">
    <property type="entry name" value="F-box-like_dom_sf"/>
</dbReference>
<dbReference type="AlphaFoldDB" id="A0ABC9GB29"/>
<feature type="domain" description="F-box" evidence="1">
    <location>
        <begin position="8"/>
        <end position="47"/>
    </location>
</feature>
<protein>
    <recommendedName>
        <fullName evidence="1">F-box domain-containing protein</fullName>
    </recommendedName>
</protein>
<dbReference type="Pfam" id="PF00646">
    <property type="entry name" value="F-box"/>
    <property type="match status" value="1"/>
</dbReference>
<sequence length="397" mass="44015">MAALLDLDELVEEILLRLPPEDPASLVCAALVCHRWRHLISSRGFRRRFRELHRTPPLLGFVGTRDGTNRLLAPPCFIPTSSFCPPRRSGELGGWVAIHSCHGRVLLYKPPRQHTDPRKNLLVWDLIKGEQRELPKLSWFPVPTFGWNAAVVCSSSAGTGCDDHFHCRRVSFLVIFVASLYNQTVTTIYSSDADAWSEPACAQERFRLQFFKATKAIAGNALYFNNSPSTELLKYDLTTRDVSAIHLPCQAFNKDIVLMAMEDSRLGFVTLYGSMLHMWSTEVGRPNSRDVRWEQSRVIELDTLLPADALSRETCLLAGCADGGEVILLWGSAGFLFIDLKSWRIKQGEGGRFCNFAVPVTSFCTPALGAACTDEGSGGDASSARKTQVPCAQCSES</sequence>
<evidence type="ECO:0000313" key="3">
    <source>
        <dbReference type="Proteomes" id="UP001497457"/>
    </source>
</evidence>
<gene>
    <name evidence="2" type="ORF">URODEC1_LOCUS114559</name>
</gene>
<dbReference type="SUPFAM" id="SSF81383">
    <property type="entry name" value="F-box domain"/>
    <property type="match status" value="1"/>
</dbReference>
<dbReference type="Proteomes" id="UP001497457">
    <property type="component" value="Chromosome 8b"/>
</dbReference>
<keyword evidence="3" id="KW-1185">Reference proteome</keyword>
<reference evidence="3" key="1">
    <citation type="submission" date="2024-06" db="EMBL/GenBank/DDBJ databases">
        <authorList>
            <person name="Ryan C."/>
        </authorList>
    </citation>
    <scope>NUCLEOTIDE SEQUENCE [LARGE SCALE GENOMIC DNA]</scope>
</reference>
<proteinExistence type="predicted"/>
<dbReference type="EMBL" id="OZ075118">
    <property type="protein sequence ID" value="CAL5091794.1"/>
    <property type="molecule type" value="Genomic_DNA"/>
</dbReference>
<dbReference type="PANTHER" id="PTHR32133:SF285">
    <property type="entry name" value="F-BOX DOMAIN-CONTAINING PROTEIN"/>
    <property type="match status" value="1"/>
</dbReference>
<evidence type="ECO:0000313" key="2">
    <source>
        <dbReference type="EMBL" id="CAL5091794.1"/>
    </source>
</evidence>
<dbReference type="InterPro" id="IPR001810">
    <property type="entry name" value="F-box_dom"/>
</dbReference>
<name>A0ABC9GB29_9POAL</name>
<evidence type="ECO:0000259" key="1">
    <source>
        <dbReference type="Pfam" id="PF00646"/>
    </source>
</evidence>